<dbReference type="OrthoDB" id="10477457at2759"/>
<evidence type="ECO:0000256" key="1">
    <source>
        <dbReference type="SAM" id="MobiDB-lite"/>
    </source>
</evidence>
<reference evidence="2 3" key="1">
    <citation type="submission" date="2011-08" db="EMBL/GenBank/DDBJ databases">
        <title>The Genome Sequence of Plasmodium vivax Brazil I.</title>
        <authorList>
            <consortium name="The Broad Institute Genome Sequencing Platform"/>
            <consortium name="The Broad Institute Genome Sequencing Center for Infectious Disease"/>
            <person name="Neafsey D."/>
            <person name="Carlton J."/>
            <person name="Barnwell J."/>
            <person name="Collins W."/>
            <person name="Escalante A."/>
            <person name="Mullikin J."/>
            <person name="Saul A."/>
            <person name="Guigo R."/>
            <person name="Camara F."/>
            <person name="Young S.K."/>
            <person name="Zeng Q."/>
            <person name="Gargeya S."/>
            <person name="Fitzgerald M."/>
            <person name="Haas B."/>
            <person name="Abouelleil A."/>
            <person name="Alvarado L."/>
            <person name="Arachchi H.M."/>
            <person name="Berlin A."/>
            <person name="Brown A."/>
            <person name="Chapman S.B."/>
            <person name="Chen Z."/>
            <person name="Dunbar C."/>
            <person name="Freedman E."/>
            <person name="Gearin G."/>
            <person name="Gellesch M."/>
            <person name="Goldberg J."/>
            <person name="Griggs A."/>
            <person name="Gujja S."/>
            <person name="Heiman D."/>
            <person name="Howarth C."/>
            <person name="Larson L."/>
            <person name="Lui A."/>
            <person name="MacDonald P.J.P."/>
            <person name="Montmayeur A."/>
            <person name="Murphy C."/>
            <person name="Neiman D."/>
            <person name="Pearson M."/>
            <person name="Priest M."/>
            <person name="Roberts A."/>
            <person name="Saif S."/>
            <person name="Shea T."/>
            <person name="Shenoy N."/>
            <person name="Sisk P."/>
            <person name="Stolte C."/>
            <person name="Sykes S."/>
            <person name="Wortman J."/>
            <person name="Nusbaum C."/>
            <person name="Birren B."/>
        </authorList>
    </citation>
    <scope>NUCLEOTIDE SEQUENCE [LARGE SCALE GENOMIC DNA]</scope>
    <source>
        <strain evidence="2 3">Brazil I</strain>
    </source>
</reference>
<evidence type="ECO:0000313" key="3">
    <source>
        <dbReference type="Proteomes" id="UP000053327"/>
    </source>
</evidence>
<organism evidence="2 3">
    <name type="scientific">Plasmodium vivax (strain Brazil I)</name>
    <dbReference type="NCBI Taxonomy" id="1033975"/>
    <lineage>
        <taxon>Eukaryota</taxon>
        <taxon>Sar</taxon>
        <taxon>Alveolata</taxon>
        <taxon>Apicomplexa</taxon>
        <taxon>Aconoidasida</taxon>
        <taxon>Haemosporida</taxon>
        <taxon>Plasmodiidae</taxon>
        <taxon>Plasmodium</taxon>
        <taxon>Plasmodium (Plasmodium)</taxon>
    </lineage>
</organism>
<protein>
    <submittedName>
        <fullName evidence="2">Uncharacterized protein</fullName>
    </submittedName>
</protein>
<feature type="region of interest" description="Disordered" evidence="1">
    <location>
        <begin position="200"/>
        <end position="223"/>
    </location>
</feature>
<dbReference type="AlphaFoldDB" id="A0A0J9T051"/>
<name>A0A0J9T051_PLAV1</name>
<accession>A0A0J9T051</accession>
<gene>
    <name evidence="2" type="ORF">PVBG_06155</name>
</gene>
<evidence type="ECO:0000313" key="2">
    <source>
        <dbReference type="EMBL" id="KMZ88494.1"/>
    </source>
</evidence>
<dbReference type="Proteomes" id="UP000053327">
    <property type="component" value="Unassembled WGS sequence"/>
</dbReference>
<feature type="compositionally biased region" description="Polar residues" evidence="1">
    <location>
        <begin position="200"/>
        <end position="213"/>
    </location>
</feature>
<dbReference type="EMBL" id="KQ234765">
    <property type="protein sequence ID" value="KMZ88494.1"/>
    <property type="molecule type" value="Genomic_DNA"/>
</dbReference>
<sequence length="223" mass="26364">MSELKENSKFDFFNFIYNGYENDRPTKEDPNLGYILQTDDAYLRNVALYLRIYYEIAGLQYFNKKIDSKDLCNHLNIWLNEKKVLYTSGGSCLIKNNLWEKYIENIIWDKLRAIQLTPGNIGNSYNKGFDWCPRDKSINNKKISHHLMLKIAQIVLQLHVPGLHLLRFTPIGSLLNRITGKKKRPWENNMNGLPRNFSENYFNSESPNNQERMNNLFYPSMRN</sequence>
<proteinExistence type="predicted"/>